<gene>
    <name evidence="2" type="ORF">SSFG_00997</name>
</gene>
<feature type="region of interest" description="Disordered" evidence="1">
    <location>
        <begin position="1"/>
        <end position="23"/>
    </location>
</feature>
<dbReference type="eggNOG" id="ENOG502ZZ5S">
    <property type="taxonomic scope" value="Bacteria"/>
</dbReference>
<organism evidence="2 3">
    <name type="scientific">Streptomyces viridosporus (strain ATCC 14672 / DSM 40746 / JCM 4963 / KCTC 9882 / NRRL B-12104 / FH 1290)</name>
    <name type="common">Streptomyces ghanaensis</name>
    <dbReference type="NCBI Taxonomy" id="566461"/>
    <lineage>
        <taxon>Bacteria</taxon>
        <taxon>Bacillati</taxon>
        <taxon>Actinomycetota</taxon>
        <taxon>Actinomycetes</taxon>
        <taxon>Kitasatosporales</taxon>
        <taxon>Streptomycetaceae</taxon>
        <taxon>Streptomyces</taxon>
    </lineage>
</organism>
<dbReference type="Proteomes" id="UP000003824">
    <property type="component" value="Unassembled WGS sequence"/>
</dbReference>
<evidence type="ECO:0000313" key="3">
    <source>
        <dbReference type="Proteomes" id="UP000003824"/>
    </source>
</evidence>
<feature type="region of interest" description="Disordered" evidence="1">
    <location>
        <begin position="59"/>
        <end position="93"/>
    </location>
</feature>
<accession>D6A4A3</accession>
<name>D6A4A3_STRV1</name>
<evidence type="ECO:0000256" key="1">
    <source>
        <dbReference type="SAM" id="MobiDB-lite"/>
    </source>
</evidence>
<protein>
    <submittedName>
        <fullName evidence="2">Predicted protein</fullName>
    </submittedName>
</protein>
<dbReference type="AlphaFoldDB" id="D6A4A3"/>
<reference evidence="3" key="1">
    <citation type="submission" date="2008-12" db="EMBL/GenBank/DDBJ databases">
        <title>Annotation of Streptomyces ghanaensis ATCC 14672.</title>
        <authorList>
            <consortium name="The Broad Institute Genome Sequencing Platform"/>
            <consortium name="Broad Institute Microbial Sequencing Center"/>
            <person name="Fischbach M."/>
            <person name="Ward D."/>
            <person name="Young S."/>
            <person name="Kodira C.D."/>
            <person name="Zeng Q."/>
            <person name="Koehrsen M."/>
            <person name="Godfrey P."/>
            <person name="Alvarado L."/>
            <person name="Berlin A.M."/>
            <person name="Borenstein D."/>
            <person name="Chen Z."/>
            <person name="Engels R."/>
            <person name="Freedman E."/>
            <person name="Gellesch M."/>
            <person name="Goldberg J."/>
            <person name="Griggs A."/>
            <person name="Gujja S."/>
            <person name="Heiman D.I."/>
            <person name="Hepburn T.A."/>
            <person name="Howarth C."/>
            <person name="Jen D."/>
            <person name="Larson L."/>
            <person name="Lewis B."/>
            <person name="Mehta T."/>
            <person name="Park D."/>
            <person name="Pearson M."/>
            <person name="Roberts A."/>
            <person name="Saif S."/>
            <person name="Shea T.D."/>
            <person name="Shenoy N."/>
            <person name="Sisk P."/>
            <person name="Stolte C."/>
            <person name="Sykes S.N."/>
            <person name="Walk T."/>
            <person name="White J."/>
            <person name="Yandava C."/>
            <person name="Straight P."/>
            <person name="Clardy J."/>
            <person name="Hung D."/>
            <person name="Kolter R."/>
            <person name="Mekalanos J."/>
            <person name="Walker S."/>
            <person name="Walsh C.T."/>
            <person name="Wieland B.L.C."/>
            <person name="Ilzarbe M."/>
            <person name="Galagan J."/>
            <person name="Nusbaum C."/>
            <person name="Birren B."/>
        </authorList>
    </citation>
    <scope>NUCLEOTIDE SEQUENCE [LARGE SCALE GENOMIC DNA]</scope>
    <source>
        <strain evidence="3">ATCC 14672 / DSM 40746 / JCM 4963 / KCTC 9882 / NRRL B-12104 / FH 1290</strain>
    </source>
</reference>
<sequence length="93" mass="10108">MPGRRTGGPARCTGPGSSQSPRILWWTSTTELESDMPEAVPLQPRRDDTAADVGSLVRLGREEPQPIPAPATNPFQEPVYPDLPDGYRPDEPA</sequence>
<proteinExistence type="predicted"/>
<evidence type="ECO:0000313" key="2">
    <source>
        <dbReference type="EMBL" id="EFE65743.2"/>
    </source>
</evidence>
<dbReference type="EMBL" id="DS999641">
    <property type="protein sequence ID" value="EFE65743.2"/>
    <property type="molecule type" value="Genomic_DNA"/>
</dbReference>